<dbReference type="GO" id="GO:0005886">
    <property type="term" value="C:plasma membrane"/>
    <property type="evidence" value="ECO:0007669"/>
    <property type="project" value="TreeGrafter"/>
</dbReference>
<evidence type="ECO:0000256" key="7">
    <source>
        <dbReference type="PIRSR" id="PIRSR000138-2"/>
    </source>
</evidence>
<reference evidence="9 10" key="1">
    <citation type="submission" date="2018-03" db="EMBL/GenBank/DDBJ databases">
        <title>The draft genome of Mesorhizobium soli JCM 19897.</title>
        <authorList>
            <person name="Li L."/>
            <person name="Liu L."/>
            <person name="Liang L."/>
            <person name="Wang T."/>
            <person name="Zhang X."/>
        </authorList>
    </citation>
    <scope>NUCLEOTIDE SEQUENCE [LARGE SCALE GENOMIC DNA]</scope>
    <source>
        <strain evidence="9 10">JCM 19897</strain>
    </source>
</reference>
<comment type="caution">
    <text evidence="9">The sequence shown here is derived from an EMBL/GenBank/DDBJ whole genome shotgun (WGS) entry which is preliminary data.</text>
</comment>
<dbReference type="OrthoDB" id="9770452at2"/>
<keyword evidence="10" id="KW-1185">Reference proteome</keyword>
<dbReference type="FunFam" id="3.20.20.70:FF:000029">
    <property type="entry name" value="L-lactate dehydrogenase"/>
    <property type="match status" value="1"/>
</dbReference>
<dbReference type="PROSITE" id="PS00557">
    <property type="entry name" value="FMN_HYDROXY_ACID_DH_1"/>
    <property type="match status" value="1"/>
</dbReference>
<dbReference type="PROSITE" id="PS51349">
    <property type="entry name" value="FMN_HYDROXY_ACID_DH_2"/>
    <property type="match status" value="1"/>
</dbReference>
<dbReference type="AlphaFoldDB" id="A0A2P7S3A1"/>
<feature type="binding site" evidence="7">
    <location>
        <position position="281"/>
    </location>
    <ligand>
        <name>FMN</name>
        <dbReference type="ChEBI" id="CHEBI:58210"/>
    </ligand>
</feature>
<dbReference type="InterPro" id="IPR037396">
    <property type="entry name" value="FMN_HAD"/>
</dbReference>
<dbReference type="SUPFAM" id="SSF51395">
    <property type="entry name" value="FMN-linked oxidoreductases"/>
    <property type="match status" value="1"/>
</dbReference>
<dbReference type="Proteomes" id="UP000240653">
    <property type="component" value="Unassembled WGS sequence"/>
</dbReference>
<dbReference type="GO" id="GO:0010181">
    <property type="term" value="F:FMN binding"/>
    <property type="evidence" value="ECO:0007669"/>
    <property type="project" value="InterPro"/>
</dbReference>
<dbReference type="PANTHER" id="PTHR10578">
    <property type="entry name" value="S -2-HYDROXY-ACID OXIDASE-RELATED"/>
    <property type="match status" value="1"/>
</dbReference>
<dbReference type="PANTHER" id="PTHR10578:SF107">
    <property type="entry name" value="2-HYDROXYACID OXIDASE 1"/>
    <property type="match status" value="1"/>
</dbReference>
<comment type="similarity">
    <text evidence="5">Belongs to the FMN-dependent alpha-hydroxy acid dehydrogenase family.</text>
</comment>
<evidence type="ECO:0000256" key="6">
    <source>
        <dbReference type="PIRSR" id="PIRSR000138-1"/>
    </source>
</evidence>
<dbReference type="GO" id="GO:0004459">
    <property type="term" value="F:L-lactate dehydrogenase (NAD+) activity"/>
    <property type="evidence" value="ECO:0007669"/>
    <property type="project" value="TreeGrafter"/>
</dbReference>
<accession>A0A2P7S3A1</accession>
<dbReference type="InterPro" id="IPR000262">
    <property type="entry name" value="FMN-dep_DH"/>
</dbReference>
<feature type="active site" description="Proton acceptor" evidence="6">
    <location>
        <position position="283"/>
    </location>
</feature>
<dbReference type="CDD" id="cd02809">
    <property type="entry name" value="alpha_hydroxyacid_oxid_FMN"/>
    <property type="match status" value="1"/>
</dbReference>
<comment type="cofactor">
    <cofactor evidence="1">
        <name>FMN</name>
        <dbReference type="ChEBI" id="CHEBI:58210"/>
    </cofactor>
</comment>
<evidence type="ECO:0000256" key="5">
    <source>
        <dbReference type="ARBA" id="ARBA00024042"/>
    </source>
</evidence>
<evidence type="ECO:0000256" key="1">
    <source>
        <dbReference type="ARBA" id="ARBA00001917"/>
    </source>
</evidence>
<feature type="binding site" evidence="7">
    <location>
        <position position="259"/>
    </location>
    <ligand>
        <name>FMN</name>
        <dbReference type="ChEBI" id="CHEBI:58210"/>
    </ligand>
</feature>
<proteinExistence type="inferred from homology"/>
<evidence type="ECO:0000259" key="8">
    <source>
        <dbReference type="PROSITE" id="PS51349"/>
    </source>
</evidence>
<dbReference type="InterPro" id="IPR012133">
    <property type="entry name" value="Alpha-hydoxy_acid_DH_FMN"/>
</dbReference>
<feature type="binding site" evidence="7">
    <location>
        <begin position="337"/>
        <end position="338"/>
    </location>
    <ligand>
        <name>FMN</name>
        <dbReference type="ChEBI" id="CHEBI:58210"/>
    </ligand>
</feature>
<gene>
    <name evidence="9" type="ORF">C7I85_23790</name>
</gene>
<evidence type="ECO:0000256" key="3">
    <source>
        <dbReference type="ARBA" id="ARBA00022643"/>
    </source>
</evidence>
<feature type="binding site" evidence="7">
    <location>
        <position position="163"/>
    </location>
    <ligand>
        <name>FMN</name>
        <dbReference type="ChEBI" id="CHEBI:58210"/>
    </ligand>
</feature>
<evidence type="ECO:0000256" key="4">
    <source>
        <dbReference type="ARBA" id="ARBA00023002"/>
    </source>
</evidence>
<feature type="domain" description="FMN hydroxy acid dehydrogenase" evidence="8">
    <location>
        <begin position="6"/>
        <end position="388"/>
    </location>
</feature>
<protein>
    <recommendedName>
        <fullName evidence="8">FMN hydroxy acid dehydrogenase domain-containing protein</fullName>
    </recommendedName>
</protein>
<feature type="binding site" evidence="7">
    <location>
        <begin position="85"/>
        <end position="87"/>
    </location>
    <ligand>
        <name>FMN</name>
        <dbReference type="ChEBI" id="CHEBI:58210"/>
    </ligand>
</feature>
<dbReference type="PIRSF" id="PIRSF000138">
    <property type="entry name" value="Al-hdrx_acd_dh"/>
    <property type="match status" value="1"/>
</dbReference>
<feature type="binding site" evidence="7">
    <location>
        <begin position="314"/>
        <end position="318"/>
    </location>
    <ligand>
        <name>FMN</name>
        <dbReference type="ChEBI" id="CHEBI:58210"/>
    </ligand>
</feature>
<dbReference type="Pfam" id="PF01070">
    <property type="entry name" value="FMN_dh"/>
    <property type="match status" value="1"/>
</dbReference>
<evidence type="ECO:0000313" key="9">
    <source>
        <dbReference type="EMBL" id="PSJ56904.1"/>
    </source>
</evidence>
<dbReference type="GO" id="GO:0009060">
    <property type="term" value="P:aerobic respiration"/>
    <property type="evidence" value="ECO:0007669"/>
    <property type="project" value="TreeGrafter"/>
</dbReference>
<keyword evidence="3 7" id="KW-0288">FMN</keyword>
<name>A0A2P7S3A1_9HYPH</name>
<organism evidence="9 10">
    <name type="scientific">Pseudaminobacter soli</name>
    <name type="common">ex Li et al. 2025</name>
    <dbReference type="NCBI Taxonomy" id="1295366"/>
    <lineage>
        <taxon>Bacteria</taxon>
        <taxon>Pseudomonadati</taxon>
        <taxon>Pseudomonadota</taxon>
        <taxon>Alphaproteobacteria</taxon>
        <taxon>Hyphomicrobiales</taxon>
        <taxon>Phyllobacteriaceae</taxon>
        <taxon>Pseudaminobacter</taxon>
    </lineage>
</organism>
<evidence type="ECO:0000313" key="10">
    <source>
        <dbReference type="Proteomes" id="UP000240653"/>
    </source>
</evidence>
<feature type="binding site" evidence="7">
    <location>
        <position position="135"/>
    </location>
    <ligand>
        <name>FMN</name>
        <dbReference type="ChEBI" id="CHEBI:58210"/>
    </ligand>
</feature>
<evidence type="ECO:0000256" key="2">
    <source>
        <dbReference type="ARBA" id="ARBA00022630"/>
    </source>
</evidence>
<sequence>MGSTGIGIAAAVSVEDLRGRARARLPRAVFDFIDGAAEDEVSLRRNRVQFEELAFVQRVLTGSTQRDQSVELFGTRYGSPFGIGPTGLAGLVWPRAELALARAAAAAKIPFALSTVASVSIEDAGAASNAPKWFQLYLLRDRGISRALVERAKAAGFQALILTVDCPVGGKRERDPRNNFTLPLRPTLRNVMDFASRPGWLWQVARNGAPRAENLVAAAGNANGAQALAAFMEAQVDPAISWQDVAEVRKIWSGPLILKGILSPEDAAIAADHGADGIILSNHGGRQLDGAVSPMAVLPYIAETLGDRLTILCDSGFRRGSDIVKATALGAAAVLLGRATLYGVGAGGEAGAAQAITILQEEVDRVLALLGASSLAQVDPSRLFSLALARRLSEQ</sequence>
<dbReference type="InterPro" id="IPR013785">
    <property type="entry name" value="Aldolase_TIM"/>
</dbReference>
<feature type="binding site" evidence="7">
    <location>
        <position position="114"/>
    </location>
    <ligand>
        <name>FMN</name>
        <dbReference type="ChEBI" id="CHEBI:58210"/>
    </ligand>
</feature>
<feature type="binding site" evidence="7">
    <location>
        <position position="286"/>
    </location>
    <ligand>
        <name>glyoxylate</name>
        <dbReference type="ChEBI" id="CHEBI:36655"/>
    </ligand>
</feature>
<feature type="binding site" evidence="7">
    <location>
        <position position="283"/>
    </location>
    <ligand>
        <name>glyoxylate</name>
        <dbReference type="ChEBI" id="CHEBI:36655"/>
    </ligand>
</feature>
<dbReference type="InterPro" id="IPR008259">
    <property type="entry name" value="FMN_hydac_DH_AS"/>
</dbReference>
<dbReference type="RefSeq" id="WP_106726499.1">
    <property type="nucleotide sequence ID" value="NZ_PXYL01000016.1"/>
</dbReference>
<dbReference type="Gene3D" id="3.20.20.70">
    <property type="entry name" value="Aldolase class I"/>
    <property type="match status" value="1"/>
</dbReference>
<feature type="binding site" evidence="7">
    <location>
        <position position="137"/>
    </location>
    <ligand>
        <name>glyoxylate</name>
        <dbReference type="ChEBI" id="CHEBI:36655"/>
    </ligand>
</feature>
<feature type="binding site" evidence="7">
    <location>
        <position position="172"/>
    </location>
    <ligand>
        <name>glyoxylate</name>
        <dbReference type="ChEBI" id="CHEBI:36655"/>
    </ligand>
</feature>
<keyword evidence="4" id="KW-0560">Oxidoreductase</keyword>
<keyword evidence="2 7" id="KW-0285">Flavoprotein</keyword>
<dbReference type="EMBL" id="PXYL01000016">
    <property type="protein sequence ID" value="PSJ56904.1"/>
    <property type="molecule type" value="Genomic_DNA"/>
</dbReference>